<reference evidence="2" key="1">
    <citation type="submission" date="2022-10" db="EMBL/GenBank/DDBJ databases">
        <title>Rhodococcus sp.75.</title>
        <authorList>
            <person name="Sun M."/>
        </authorList>
    </citation>
    <scope>NUCLEOTIDE SEQUENCE</scope>
    <source>
        <strain evidence="2">75</strain>
    </source>
</reference>
<feature type="compositionally biased region" description="Acidic residues" evidence="1">
    <location>
        <begin position="133"/>
        <end position="145"/>
    </location>
</feature>
<evidence type="ECO:0000313" key="2">
    <source>
        <dbReference type="EMBL" id="UZJ24656.1"/>
    </source>
</evidence>
<feature type="compositionally biased region" description="Basic and acidic residues" evidence="1">
    <location>
        <begin position="12"/>
        <end position="28"/>
    </location>
</feature>
<organism evidence="2 3">
    <name type="scientific">Rhodococcus antarcticus</name>
    <dbReference type="NCBI Taxonomy" id="2987751"/>
    <lineage>
        <taxon>Bacteria</taxon>
        <taxon>Bacillati</taxon>
        <taxon>Actinomycetota</taxon>
        <taxon>Actinomycetes</taxon>
        <taxon>Mycobacteriales</taxon>
        <taxon>Nocardiaceae</taxon>
        <taxon>Rhodococcus</taxon>
    </lineage>
</organism>
<name>A0ABY6P059_9NOCA</name>
<keyword evidence="3" id="KW-1185">Reference proteome</keyword>
<gene>
    <name evidence="2" type="ORF">RHODO2019_16275</name>
</gene>
<dbReference type="InterPro" id="IPR004401">
    <property type="entry name" value="YbaB/EbfC"/>
</dbReference>
<evidence type="ECO:0008006" key="4">
    <source>
        <dbReference type="Google" id="ProtNLM"/>
    </source>
</evidence>
<proteinExistence type="predicted"/>
<dbReference type="Pfam" id="PF02575">
    <property type="entry name" value="YbaB_DNA_bd"/>
    <property type="match status" value="1"/>
</dbReference>
<evidence type="ECO:0000313" key="3">
    <source>
        <dbReference type="Proteomes" id="UP001164965"/>
    </source>
</evidence>
<feature type="compositionally biased region" description="Low complexity" evidence="1">
    <location>
        <begin position="29"/>
        <end position="44"/>
    </location>
</feature>
<protein>
    <recommendedName>
        <fullName evidence="4">YbaB/EbfC DNA-binding family protein</fullName>
    </recommendedName>
</protein>
<dbReference type="Proteomes" id="UP001164965">
    <property type="component" value="Chromosome"/>
</dbReference>
<feature type="region of interest" description="Disordered" evidence="1">
    <location>
        <begin position="121"/>
        <end position="145"/>
    </location>
</feature>
<evidence type="ECO:0000256" key="1">
    <source>
        <dbReference type="SAM" id="MobiDB-lite"/>
    </source>
</evidence>
<feature type="region of interest" description="Disordered" evidence="1">
    <location>
        <begin position="1"/>
        <end position="44"/>
    </location>
</feature>
<accession>A0ABY6P059</accession>
<dbReference type="RefSeq" id="WP_265382763.1">
    <property type="nucleotide sequence ID" value="NZ_CP110615.1"/>
</dbReference>
<sequence length="145" mass="14612">MSEPPVSTPEQEQARAERQLERMQDAAREAAALTASARTPDGAGTVVVGAGGAVLSIDVRADADAASLGTALVSAISAASADVARRGAALLAERTGVDITERVLAAQVLAGDPVAVGLAEDREAAGGPRATEEPGDVDWLSDDPR</sequence>
<dbReference type="EMBL" id="CP110615">
    <property type="protein sequence ID" value="UZJ24656.1"/>
    <property type="molecule type" value="Genomic_DNA"/>
</dbReference>